<evidence type="ECO:0000313" key="3">
    <source>
        <dbReference type="Proteomes" id="UP000186744"/>
    </source>
</evidence>
<gene>
    <name evidence="2" type="ORF">SAMN05421786_1011190</name>
</gene>
<dbReference type="EMBL" id="FTOL01000001">
    <property type="protein sequence ID" value="SIS71460.1"/>
    <property type="molecule type" value="Genomic_DNA"/>
</dbReference>
<name>A0A1N7LCH0_9FLAO</name>
<evidence type="ECO:0000256" key="1">
    <source>
        <dbReference type="SAM" id="Phobius"/>
    </source>
</evidence>
<sequence>MNYVPPIYHTNSIRLLFNAIKFSTLVEITVGIITVYLVVRSCTHKRRDLKTFGGKFGKDL</sequence>
<accession>A0A1N7LCH0</accession>
<evidence type="ECO:0000313" key="2">
    <source>
        <dbReference type="EMBL" id="SIS71460.1"/>
    </source>
</evidence>
<proteinExistence type="predicted"/>
<dbReference type="Proteomes" id="UP000186744">
    <property type="component" value="Unassembled WGS sequence"/>
</dbReference>
<keyword evidence="1" id="KW-0812">Transmembrane</keyword>
<keyword evidence="1" id="KW-0472">Membrane</keyword>
<keyword evidence="3" id="KW-1185">Reference proteome</keyword>
<organism evidence="2 3">
    <name type="scientific">Chryseobacterium ureilyticum</name>
    <dbReference type="NCBI Taxonomy" id="373668"/>
    <lineage>
        <taxon>Bacteria</taxon>
        <taxon>Pseudomonadati</taxon>
        <taxon>Bacteroidota</taxon>
        <taxon>Flavobacteriia</taxon>
        <taxon>Flavobacteriales</taxon>
        <taxon>Weeksellaceae</taxon>
        <taxon>Chryseobacterium group</taxon>
        <taxon>Chryseobacterium</taxon>
    </lineage>
</organism>
<dbReference type="AlphaFoldDB" id="A0A1N7LCH0"/>
<feature type="transmembrane region" description="Helical" evidence="1">
    <location>
        <begin position="20"/>
        <end position="39"/>
    </location>
</feature>
<dbReference type="STRING" id="373668.SAMN05421786_1011190"/>
<protein>
    <submittedName>
        <fullName evidence="2">Uncharacterized protein</fullName>
    </submittedName>
</protein>
<keyword evidence="1" id="KW-1133">Transmembrane helix</keyword>
<reference evidence="3" key="1">
    <citation type="submission" date="2017-01" db="EMBL/GenBank/DDBJ databases">
        <authorList>
            <person name="Varghese N."/>
            <person name="Submissions S."/>
        </authorList>
    </citation>
    <scope>NUCLEOTIDE SEQUENCE [LARGE SCALE GENOMIC DNA]</scope>
    <source>
        <strain evidence="3">DSM 18017</strain>
    </source>
</reference>